<evidence type="ECO:0000313" key="3">
    <source>
        <dbReference type="EMBL" id="KAE8285458.1"/>
    </source>
</evidence>
<keyword evidence="2" id="KW-0732">Signal</keyword>
<accession>A0A6G0I1Q5</accession>
<keyword evidence="4" id="KW-1185">Reference proteome</keyword>
<evidence type="ECO:0000256" key="1">
    <source>
        <dbReference type="SAM" id="MobiDB-lite"/>
    </source>
</evidence>
<protein>
    <submittedName>
        <fullName evidence="3">Uncharacterized protein</fullName>
    </submittedName>
</protein>
<dbReference type="EMBL" id="REGW02000016">
    <property type="protein sequence ID" value="KAE8285458.1"/>
    <property type="molecule type" value="Genomic_DNA"/>
</dbReference>
<comment type="caution">
    <text evidence="3">The sequence shown here is derived from an EMBL/GenBank/DDBJ whole genome shotgun (WGS) entry which is preliminary data.</text>
</comment>
<feature type="compositionally biased region" description="Polar residues" evidence="1">
    <location>
        <begin position="60"/>
        <end position="75"/>
    </location>
</feature>
<name>A0A6G0I1Q5_LARCR</name>
<gene>
    <name evidence="3" type="ORF">D5F01_LYC16911</name>
</gene>
<feature type="chain" id="PRO_5026319128" evidence="2">
    <location>
        <begin position="19"/>
        <end position="166"/>
    </location>
</feature>
<reference evidence="3 4" key="1">
    <citation type="submission" date="2019-07" db="EMBL/GenBank/DDBJ databases">
        <title>Chromosome genome assembly for large yellow croaker.</title>
        <authorList>
            <person name="Xiao S."/>
        </authorList>
    </citation>
    <scope>NUCLEOTIDE SEQUENCE [LARGE SCALE GENOMIC DNA]</scope>
    <source>
        <strain evidence="3">JMULYC20181020</strain>
        <tissue evidence="3">Muscle</tissue>
    </source>
</reference>
<evidence type="ECO:0000313" key="4">
    <source>
        <dbReference type="Proteomes" id="UP000424527"/>
    </source>
</evidence>
<organism evidence="3 4">
    <name type="scientific">Larimichthys crocea</name>
    <name type="common">Large yellow croaker</name>
    <name type="synonym">Pseudosciaena crocea</name>
    <dbReference type="NCBI Taxonomy" id="215358"/>
    <lineage>
        <taxon>Eukaryota</taxon>
        <taxon>Metazoa</taxon>
        <taxon>Chordata</taxon>
        <taxon>Craniata</taxon>
        <taxon>Vertebrata</taxon>
        <taxon>Euteleostomi</taxon>
        <taxon>Actinopterygii</taxon>
        <taxon>Neopterygii</taxon>
        <taxon>Teleostei</taxon>
        <taxon>Neoteleostei</taxon>
        <taxon>Acanthomorphata</taxon>
        <taxon>Eupercaria</taxon>
        <taxon>Sciaenidae</taxon>
        <taxon>Larimichthys</taxon>
    </lineage>
</organism>
<feature type="signal peptide" evidence="2">
    <location>
        <begin position="1"/>
        <end position="18"/>
    </location>
</feature>
<feature type="compositionally biased region" description="Basic and acidic residues" evidence="1">
    <location>
        <begin position="46"/>
        <end position="58"/>
    </location>
</feature>
<dbReference type="AlphaFoldDB" id="A0A6G0I1Q5"/>
<proteinExistence type="predicted"/>
<feature type="region of interest" description="Disordered" evidence="1">
    <location>
        <begin position="20"/>
        <end position="88"/>
    </location>
</feature>
<dbReference type="Proteomes" id="UP000424527">
    <property type="component" value="Unassembled WGS sequence"/>
</dbReference>
<sequence>MIITFNLLLCLLREMAKSSKQRNDSSQMKDLLQPDHQPGKSHKEKHGHEREHGSKESSHQASSSTCAPDTSNTGALSGRQAEDTSSSSCCTCAHSKFEALSRRQAEDDHCSSSASAPPIPGLDVCHKKLGQLKISGMHTILVDVNFFNCEENSWPRTGETCGTETL</sequence>
<evidence type="ECO:0000256" key="2">
    <source>
        <dbReference type="SAM" id="SignalP"/>
    </source>
</evidence>